<feature type="compositionally biased region" description="Polar residues" evidence="1">
    <location>
        <begin position="334"/>
        <end position="347"/>
    </location>
</feature>
<reference evidence="2 3" key="1">
    <citation type="submission" date="2019-06" db="EMBL/GenBank/DDBJ databases">
        <title>Sequencing the genomes of 1000 actinobacteria strains.</title>
        <authorList>
            <person name="Klenk H.-P."/>
        </authorList>
    </citation>
    <scope>NUCLEOTIDE SEQUENCE [LARGE SCALE GENOMIC DNA]</scope>
    <source>
        <strain evidence="2 3">DSM 45928</strain>
    </source>
</reference>
<dbReference type="PRINTS" id="PR01217">
    <property type="entry name" value="PRICHEXTENSN"/>
</dbReference>
<dbReference type="AlphaFoldDB" id="A0A543AY11"/>
<name>A0A543AY11_9ACTN</name>
<feature type="compositionally biased region" description="Low complexity" evidence="1">
    <location>
        <begin position="305"/>
        <end position="328"/>
    </location>
</feature>
<dbReference type="RefSeq" id="WP_142040357.1">
    <property type="nucleotide sequence ID" value="NZ_JBHTGS010000001.1"/>
</dbReference>
<accession>A0A543AY11</accession>
<feature type="compositionally biased region" description="Low complexity" evidence="1">
    <location>
        <begin position="272"/>
        <end position="289"/>
    </location>
</feature>
<comment type="caution">
    <text evidence="2">The sequence shown here is derived from an EMBL/GenBank/DDBJ whole genome shotgun (WGS) entry which is preliminary data.</text>
</comment>
<evidence type="ECO:0000313" key="3">
    <source>
        <dbReference type="Proteomes" id="UP000317043"/>
    </source>
</evidence>
<organism evidence="2 3">
    <name type="scientific">Stackebrandtia endophytica</name>
    <dbReference type="NCBI Taxonomy" id="1496996"/>
    <lineage>
        <taxon>Bacteria</taxon>
        <taxon>Bacillati</taxon>
        <taxon>Actinomycetota</taxon>
        <taxon>Actinomycetes</taxon>
        <taxon>Glycomycetales</taxon>
        <taxon>Glycomycetaceae</taxon>
        <taxon>Stackebrandtia</taxon>
    </lineage>
</organism>
<protein>
    <submittedName>
        <fullName evidence="2">Uncharacterized protein</fullName>
    </submittedName>
</protein>
<dbReference type="InParanoid" id="A0A543AY11"/>
<gene>
    <name evidence="2" type="ORF">FB566_3012</name>
</gene>
<feature type="compositionally biased region" description="Polar residues" evidence="1">
    <location>
        <begin position="427"/>
        <end position="437"/>
    </location>
</feature>
<feature type="compositionally biased region" description="Pro residues" evidence="1">
    <location>
        <begin position="290"/>
        <end position="304"/>
    </location>
</feature>
<sequence length="573" mass="59691">MTHNHDLGAGYKYSAKDLTLSQIIAIVNSDYDNRGKAGEMAEGWRAGAAFAEKIRTELKSSQEILADSFHTTHSEVFFGHLADFVASAESAVTPAEMNAESLESAVIEVERIKSIIDDLVAENALYEDNRTDLTSRSADGGLTEYDVAKADVLAEAQDQFAIADQQFASHRYSMDTPTVFKGPEWHGPDRISDMGDYRNAYYPDGAPATGPGFGPNSLPGNSLSSSLAGSTSDGPSLQSSTPVATPPAAIGPAPAPVTPSPGGPTVPPVGFPPVTGNPPVRTAPATARPIPGPGPRTTPAPSLPPRSGGSPTPSPTTSRPTSSTSPRSVGQPPINRQGTPSNSRPSSQPGLRPTGQPGGRPGGQTSRNSTSGGRRPTLTTRSNPPTAHGRNSTGSGAHNGRRGNVGTRATGKPGAAPRGVVKPNAGFEQTINRSLPRSVSRVVGAREGSSVKPVTRPAPGRVIAVGKKASPQHRSGSLTRNGVVTNGRKPAAPTWSRTQPVRQVGVPRDGVIGRREYFTADTSSKSQVREARNARRKARLAQLTGTAAPVQNELMTGITDHVVPGVIGRRPSV</sequence>
<dbReference type="EMBL" id="VFOW01000001">
    <property type="protein sequence ID" value="TQL77453.1"/>
    <property type="molecule type" value="Genomic_DNA"/>
</dbReference>
<feature type="region of interest" description="Disordered" evidence="1">
    <location>
        <begin position="208"/>
        <end position="496"/>
    </location>
</feature>
<feature type="compositionally biased region" description="Polar residues" evidence="1">
    <location>
        <begin position="472"/>
        <end position="484"/>
    </location>
</feature>
<feature type="compositionally biased region" description="Pro residues" evidence="1">
    <location>
        <begin position="253"/>
        <end position="271"/>
    </location>
</feature>
<feature type="compositionally biased region" description="Low complexity" evidence="1">
    <location>
        <begin position="214"/>
        <end position="252"/>
    </location>
</feature>
<proteinExistence type="predicted"/>
<evidence type="ECO:0000256" key="1">
    <source>
        <dbReference type="SAM" id="MobiDB-lite"/>
    </source>
</evidence>
<dbReference type="Proteomes" id="UP000317043">
    <property type="component" value="Unassembled WGS sequence"/>
</dbReference>
<evidence type="ECO:0000313" key="2">
    <source>
        <dbReference type="EMBL" id="TQL77453.1"/>
    </source>
</evidence>
<keyword evidence="3" id="KW-1185">Reference proteome</keyword>
<feature type="compositionally biased region" description="Polar residues" evidence="1">
    <location>
        <begin position="366"/>
        <end position="396"/>
    </location>
</feature>